<dbReference type="CDD" id="cd19946">
    <property type="entry name" value="GlpA-like_Fer2_BFD-like"/>
    <property type="match status" value="1"/>
</dbReference>
<keyword evidence="1" id="KW-0560">Oxidoreductase</keyword>
<dbReference type="EMBL" id="LABX01000087">
    <property type="protein sequence ID" value="KMO35503.1"/>
    <property type="molecule type" value="Genomic_DNA"/>
</dbReference>
<dbReference type="PANTHER" id="PTHR42949">
    <property type="entry name" value="ANAEROBIC GLYCEROL-3-PHOSPHATE DEHYDROGENASE SUBUNIT B"/>
    <property type="match status" value="1"/>
</dbReference>
<dbReference type="InterPro" id="IPR041854">
    <property type="entry name" value="BFD-like_2Fe2S-bd_dom_sf"/>
</dbReference>
<dbReference type="AlphaFoldDB" id="A0A0J6SQ80"/>
<comment type="caution">
    <text evidence="4">The sequence shown here is derived from an EMBL/GenBank/DDBJ whole genome shotgun (WGS) entry which is preliminary data.</text>
</comment>
<organism evidence="4 5">
    <name type="scientific">Methylobacterium aquaticum</name>
    <dbReference type="NCBI Taxonomy" id="270351"/>
    <lineage>
        <taxon>Bacteria</taxon>
        <taxon>Pseudomonadati</taxon>
        <taxon>Pseudomonadota</taxon>
        <taxon>Alphaproteobacteria</taxon>
        <taxon>Hyphomicrobiales</taxon>
        <taxon>Methylobacteriaceae</taxon>
        <taxon>Methylobacterium</taxon>
    </lineage>
</organism>
<dbReference type="PANTHER" id="PTHR42949:SF3">
    <property type="entry name" value="ANAEROBIC GLYCEROL-3-PHOSPHATE DEHYDROGENASE SUBUNIT B"/>
    <property type="match status" value="1"/>
</dbReference>
<protein>
    <submittedName>
        <fullName evidence="4">(2Fe-2S)-binding protein</fullName>
    </submittedName>
</protein>
<dbReference type="InterPro" id="IPR051691">
    <property type="entry name" value="Metab_Enz_Cyan_OpOx_G3PDH"/>
</dbReference>
<dbReference type="PATRIC" id="fig|270351.6.peg.7334"/>
<evidence type="ECO:0000259" key="3">
    <source>
        <dbReference type="Pfam" id="PF07992"/>
    </source>
</evidence>
<dbReference type="PIRSF" id="PIRSF037495">
    <property type="entry name" value="Opine_OX_OoxA/HcnB"/>
    <property type="match status" value="1"/>
</dbReference>
<evidence type="ECO:0000313" key="4">
    <source>
        <dbReference type="EMBL" id="KMO35503.1"/>
    </source>
</evidence>
<dbReference type="InterPro" id="IPR036188">
    <property type="entry name" value="FAD/NAD-bd_sf"/>
</dbReference>
<proteinExistence type="predicted"/>
<evidence type="ECO:0000256" key="1">
    <source>
        <dbReference type="ARBA" id="ARBA00023002"/>
    </source>
</evidence>
<accession>A0A0J6SQ80</accession>
<dbReference type="PRINTS" id="PR00411">
    <property type="entry name" value="PNDRDTASEI"/>
</dbReference>
<dbReference type="Gene3D" id="3.50.50.60">
    <property type="entry name" value="FAD/NAD(P)-binding domain"/>
    <property type="match status" value="3"/>
</dbReference>
<dbReference type="SUPFAM" id="SSF51905">
    <property type="entry name" value="FAD/NAD(P)-binding domain"/>
    <property type="match status" value="1"/>
</dbReference>
<feature type="domain" description="FAD/NAD(P)-binding" evidence="3">
    <location>
        <begin position="6"/>
        <end position="322"/>
    </location>
</feature>
<dbReference type="Pfam" id="PF04324">
    <property type="entry name" value="Fer2_BFD"/>
    <property type="match status" value="1"/>
</dbReference>
<feature type="domain" description="BFD-like [2Fe-2S]-binding" evidence="2">
    <location>
        <begin position="378"/>
        <end position="431"/>
    </location>
</feature>
<reference evidence="4 5" key="1">
    <citation type="submission" date="2015-03" db="EMBL/GenBank/DDBJ databases">
        <title>Genome sequencing of Methylobacterium aquaticum DSM16371 type strain.</title>
        <authorList>
            <person name="Chaudhry V."/>
            <person name="Patil P.B."/>
        </authorList>
    </citation>
    <scope>NUCLEOTIDE SEQUENCE [LARGE SCALE GENOMIC DNA]</scope>
    <source>
        <strain evidence="4 5">DSM 16371</strain>
    </source>
</reference>
<dbReference type="InterPro" id="IPR017224">
    <property type="entry name" value="Opine_Oxase_asu/HCN_bsu"/>
</dbReference>
<dbReference type="Pfam" id="PF07992">
    <property type="entry name" value="Pyr_redox_2"/>
    <property type="match status" value="1"/>
</dbReference>
<dbReference type="Proteomes" id="UP000035929">
    <property type="component" value="Unassembled WGS sequence"/>
</dbReference>
<dbReference type="PRINTS" id="PR00368">
    <property type="entry name" value="FADPNR"/>
</dbReference>
<sequence>MAEPVVAVVGAGPAGLRATQVLVEAGLCPLLIDEGHRAGGQVYRRPPPGAERPASDLYGFEAGRAQTLHDLADALAPRIAYRPGTMVWSIAKREPAGFALNCLGPQGHGRIAADRLVLATGAMDRALPFPGWTLPGVFTLGAAQIALKAQGMAIGRRVALVGAGPLLPLVAHQYAKAGATPVVVLDVTPVWAKVRAAPRLAAMPATLAKGVWYMLAGALRGQPVRAGVRAIAVEGTSRVEALAWEDARGRRHRVPCDAVAASFGLRSEAQAADLAGCRFVFEPVTRQWQPERSPEGRSSHPLVYLAGDGSGIGGADVAELQGERTALTVLADLGRPRDAAREARLDRLLARQAGFRAALEAAYPYPHHLVETIADDEIVCRCEGITAGALRRAATERDAHEMNRLKALTRAGMGRCQGRVCGHAAAEILARTLTVPVETVGRLRGQAPIKPIPLREPV</sequence>
<dbReference type="Gene3D" id="1.10.10.1100">
    <property type="entry name" value="BFD-like [2Fe-2S]-binding domain"/>
    <property type="match status" value="1"/>
</dbReference>
<dbReference type="InterPro" id="IPR007419">
    <property type="entry name" value="BFD-like_2Fe2S-bd_dom"/>
</dbReference>
<dbReference type="GO" id="GO:0016491">
    <property type="term" value="F:oxidoreductase activity"/>
    <property type="evidence" value="ECO:0007669"/>
    <property type="project" value="UniProtKB-KW"/>
</dbReference>
<evidence type="ECO:0000313" key="5">
    <source>
        <dbReference type="Proteomes" id="UP000035929"/>
    </source>
</evidence>
<name>A0A0J6SQ80_9HYPH</name>
<gene>
    <name evidence="4" type="ORF">VP06_11990</name>
</gene>
<dbReference type="InterPro" id="IPR023753">
    <property type="entry name" value="FAD/NAD-binding_dom"/>
</dbReference>
<dbReference type="RefSeq" id="WP_048463996.1">
    <property type="nucleotide sequence ID" value="NZ_LABX01000087.1"/>
</dbReference>
<evidence type="ECO:0000259" key="2">
    <source>
        <dbReference type="Pfam" id="PF04324"/>
    </source>
</evidence>